<evidence type="ECO:0000313" key="4">
    <source>
        <dbReference type="Proteomes" id="UP001178507"/>
    </source>
</evidence>
<sequence length="179" mass="20298">MTDDFVKRTVKSREKSYIKGAVKYCERKGNEHLCKSLDKYNKKITKYYVEYEEDDESADEVEERERHEETKGTDDKVKFKRLGKQAKVDALPEGSGESEGDDGDFDKLKKFGDSLLTRCTKISDLIAQIQVEVEGCIEGLEGAIQILESEFESVEAVKADVVDLQDEEISESRGKEPIA</sequence>
<evidence type="ECO:0000313" key="2">
    <source>
        <dbReference type="EMBL" id="CAJ1392470.1"/>
    </source>
</evidence>
<comment type="caution">
    <text evidence="3">The sequence shown here is derived from an EMBL/GenBank/DDBJ whole genome shotgun (WGS) entry which is preliminary data.</text>
</comment>
<dbReference type="AlphaFoldDB" id="A0AA36J5N3"/>
<name>A0AA36J5N3_9DINO</name>
<dbReference type="Proteomes" id="UP001178507">
    <property type="component" value="Unassembled WGS sequence"/>
</dbReference>
<dbReference type="EMBL" id="CAUJNA010003318">
    <property type="protein sequence ID" value="CAJ1398979.1"/>
    <property type="molecule type" value="Genomic_DNA"/>
</dbReference>
<feature type="region of interest" description="Disordered" evidence="1">
    <location>
        <begin position="53"/>
        <end position="106"/>
    </location>
</feature>
<dbReference type="EMBL" id="CAUJNA010002336">
    <property type="protein sequence ID" value="CAJ1392470.1"/>
    <property type="molecule type" value="Genomic_DNA"/>
</dbReference>
<feature type="compositionally biased region" description="Basic and acidic residues" evidence="1">
    <location>
        <begin position="63"/>
        <end position="77"/>
    </location>
</feature>
<evidence type="ECO:0000313" key="3">
    <source>
        <dbReference type="EMBL" id="CAJ1398979.1"/>
    </source>
</evidence>
<organism evidence="3 4">
    <name type="scientific">Effrenium voratum</name>
    <dbReference type="NCBI Taxonomy" id="2562239"/>
    <lineage>
        <taxon>Eukaryota</taxon>
        <taxon>Sar</taxon>
        <taxon>Alveolata</taxon>
        <taxon>Dinophyceae</taxon>
        <taxon>Suessiales</taxon>
        <taxon>Symbiodiniaceae</taxon>
        <taxon>Effrenium</taxon>
    </lineage>
</organism>
<keyword evidence="4" id="KW-1185">Reference proteome</keyword>
<accession>A0AA36J5N3</accession>
<protein>
    <submittedName>
        <fullName evidence="3">Uncharacterized protein</fullName>
    </submittedName>
</protein>
<proteinExistence type="predicted"/>
<gene>
    <name evidence="2" type="ORF">EVOR1521_LOCUS17560</name>
    <name evidence="3" type="ORF">EVOR1521_LOCUS22617</name>
</gene>
<evidence type="ECO:0000256" key="1">
    <source>
        <dbReference type="SAM" id="MobiDB-lite"/>
    </source>
</evidence>
<feature type="compositionally biased region" description="Acidic residues" evidence="1">
    <location>
        <begin position="53"/>
        <end position="62"/>
    </location>
</feature>
<reference evidence="3" key="1">
    <citation type="submission" date="2023-08" db="EMBL/GenBank/DDBJ databases">
        <authorList>
            <person name="Chen Y."/>
            <person name="Shah S."/>
            <person name="Dougan E. K."/>
            <person name="Thang M."/>
            <person name="Chan C."/>
        </authorList>
    </citation>
    <scope>NUCLEOTIDE SEQUENCE</scope>
</reference>